<proteinExistence type="predicted"/>
<dbReference type="STRING" id="50990.A0A4Y7PM90"/>
<evidence type="ECO:0000313" key="1">
    <source>
        <dbReference type="EMBL" id="TDL16111.1"/>
    </source>
</evidence>
<organism evidence="1 2">
    <name type="scientific">Rickenella mellea</name>
    <dbReference type="NCBI Taxonomy" id="50990"/>
    <lineage>
        <taxon>Eukaryota</taxon>
        <taxon>Fungi</taxon>
        <taxon>Dikarya</taxon>
        <taxon>Basidiomycota</taxon>
        <taxon>Agaricomycotina</taxon>
        <taxon>Agaricomycetes</taxon>
        <taxon>Hymenochaetales</taxon>
        <taxon>Rickenellaceae</taxon>
        <taxon>Rickenella</taxon>
    </lineage>
</organism>
<keyword evidence="2" id="KW-1185">Reference proteome</keyword>
<protein>
    <submittedName>
        <fullName evidence="1">Uncharacterized protein</fullName>
    </submittedName>
</protein>
<dbReference type="OrthoDB" id="3156934at2759"/>
<accession>A0A4Y7PM90</accession>
<dbReference type="AlphaFoldDB" id="A0A4Y7PM90"/>
<dbReference type="Gene3D" id="3.80.10.10">
    <property type="entry name" value="Ribonuclease Inhibitor"/>
    <property type="match status" value="1"/>
</dbReference>
<dbReference type="InterPro" id="IPR032675">
    <property type="entry name" value="LRR_dom_sf"/>
</dbReference>
<sequence length="522" mass="58202">MPLVGRAKADVVTIKKNLKDLEIIVLGKGRSTDIRARAPPISRLPPELLLPIFLYAVHTQFVSGDTPRDRFLCIGVSHVCQHWRHVALGCSDIWSYIDTTWRSLAMEFVRRSREAPLTVFVRLIHLPSIMEVAAINVVLAEDQVGRIRELQISADNMNYHIFHFNKCMSAARLQALSMNNSSRISLMPNNFFLSHPGTLKSLVLSNLDPPRDPQMLRSLTRLKVSTDWRIHTAFLRVSDIVTMLQLCPDLEEFEFSENGAFLDSGISPHVTAPLLALQHVRLTMTSKAYVALLSHLTTSPAVTVYIDASQCGGPPEPVPTVFLNVYDALTVKITENGYFVITAFSINDAENQTTATVHCRYDPGPNLTIDFRLLEALFKPVLQHAHSLSIHFHIDETYNIPRSNWTNLLLALPILGCLTIKSESAIRLKLPPDIIVSLARALETLDAYRPLNRRPTLHTLAFDGIPFTGKAGKAALSHMTTFVGSCELSNAKIARIDLTNCSGITSQSVQPLECFVDEVIWN</sequence>
<reference evidence="1 2" key="1">
    <citation type="submission" date="2018-06" db="EMBL/GenBank/DDBJ databases">
        <title>A transcriptomic atlas of mushroom development highlights an independent origin of complex multicellularity.</title>
        <authorList>
            <consortium name="DOE Joint Genome Institute"/>
            <person name="Krizsan K."/>
            <person name="Almasi E."/>
            <person name="Merenyi Z."/>
            <person name="Sahu N."/>
            <person name="Viragh M."/>
            <person name="Koszo T."/>
            <person name="Mondo S."/>
            <person name="Kiss B."/>
            <person name="Balint B."/>
            <person name="Kues U."/>
            <person name="Barry K."/>
            <person name="Hegedus J.C."/>
            <person name="Henrissat B."/>
            <person name="Johnson J."/>
            <person name="Lipzen A."/>
            <person name="Ohm R."/>
            <person name="Nagy I."/>
            <person name="Pangilinan J."/>
            <person name="Yan J."/>
            <person name="Xiong Y."/>
            <person name="Grigoriev I.V."/>
            <person name="Hibbett D.S."/>
            <person name="Nagy L.G."/>
        </authorList>
    </citation>
    <scope>NUCLEOTIDE SEQUENCE [LARGE SCALE GENOMIC DNA]</scope>
    <source>
        <strain evidence="1 2">SZMC22713</strain>
    </source>
</reference>
<dbReference type="EMBL" id="ML170251">
    <property type="protein sequence ID" value="TDL16111.1"/>
    <property type="molecule type" value="Genomic_DNA"/>
</dbReference>
<evidence type="ECO:0000313" key="2">
    <source>
        <dbReference type="Proteomes" id="UP000294933"/>
    </source>
</evidence>
<dbReference type="Proteomes" id="UP000294933">
    <property type="component" value="Unassembled WGS sequence"/>
</dbReference>
<name>A0A4Y7PM90_9AGAM</name>
<gene>
    <name evidence="1" type="ORF">BD410DRAFT_902208</name>
</gene>
<dbReference type="VEuPathDB" id="FungiDB:BD410DRAFT_902208"/>